<dbReference type="STRING" id="1198029.A0A1U7LI10"/>
<keyword evidence="2" id="KW-0698">rRNA processing</keyword>
<sequence length="249" mass="27953">MQKLINHQLFSSFYRYFSTTQVQCSRSGSSSIWLNRQSRDPYTRDARSNQFRARSAYKLIELNRIHRLFKPGMAIVDLGFAPGSWSQVAIREVGPSGKVIGVDLISTIPPPGVIGIQGDLLDPIVQQNIHNHLVNSGDTSTVLQDHKVADVILSDMMMNTSGIKLRDHQFSIDLCDAALLFCAETLKSNGSFVCKYYSGDQDSALEKRIKTLFQTVKRVKPGACRKESREAYFVGLKRKSNVSRQDMGF</sequence>
<dbReference type="EMBL" id="LXFE01003687">
    <property type="protein sequence ID" value="OLL22233.1"/>
    <property type="molecule type" value="Genomic_DNA"/>
</dbReference>
<evidence type="ECO:0000256" key="3">
    <source>
        <dbReference type="ARBA" id="ARBA00022603"/>
    </source>
</evidence>
<dbReference type="PANTHER" id="PTHR10920:SF18">
    <property type="entry name" value="RRNA METHYLTRANSFERASE 2, MITOCHONDRIAL"/>
    <property type="match status" value="1"/>
</dbReference>
<dbReference type="InterPro" id="IPR015507">
    <property type="entry name" value="rRNA-MeTfrase_E"/>
</dbReference>
<organism evidence="9 10">
    <name type="scientific">Neolecta irregularis (strain DAH-3)</name>
    <dbReference type="NCBI Taxonomy" id="1198029"/>
    <lineage>
        <taxon>Eukaryota</taxon>
        <taxon>Fungi</taxon>
        <taxon>Dikarya</taxon>
        <taxon>Ascomycota</taxon>
        <taxon>Taphrinomycotina</taxon>
        <taxon>Neolectales</taxon>
        <taxon>Neolectaceae</taxon>
        <taxon>Neolecta</taxon>
    </lineage>
</organism>
<evidence type="ECO:0000256" key="5">
    <source>
        <dbReference type="ARBA" id="ARBA00022691"/>
    </source>
</evidence>
<dbReference type="Gene3D" id="3.40.50.150">
    <property type="entry name" value="Vaccinia Virus protein VP39"/>
    <property type="match status" value="1"/>
</dbReference>
<evidence type="ECO:0000256" key="6">
    <source>
        <dbReference type="ARBA" id="ARBA00041184"/>
    </source>
</evidence>
<evidence type="ECO:0000259" key="8">
    <source>
        <dbReference type="Pfam" id="PF01728"/>
    </source>
</evidence>
<protein>
    <recommendedName>
        <fullName evidence="6">rRNA methyltransferase 2, mitochondrial</fullName>
    </recommendedName>
</protein>
<evidence type="ECO:0000256" key="2">
    <source>
        <dbReference type="ARBA" id="ARBA00022552"/>
    </source>
</evidence>
<reference evidence="9 10" key="1">
    <citation type="submission" date="2016-04" db="EMBL/GenBank/DDBJ databases">
        <title>Evolutionary innovation and constraint leading to complex multicellularity in the Ascomycota.</title>
        <authorList>
            <person name="Cisse O."/>
            <person name="Nguyen A."/>
            <person name="Hewitt D.A."/>
            <person name="Jedd G."/>
            <person name="Stajich J.E."/>
        </authorList>
    </citation>
    <scope>NUCLEOTIDE SEQUENCE [LARGE SCALE GENOMIC DNA]</scope>
    <source>
        <strain evidence="9 10">DAH-3</strain>
    </source>
</reference>
<keyword evidence="10" id="KW-1185">Reference proteome</keyword>
<dbReference type="AlphaFoldDB" id="A0A1U7LI10"/>
<feature type="domain" description="Ribosomal RNA methyltransferase FtsJ" evidence="8">
    <location>
        <begin position="51"/>
        <end position="238"/>
    </location>
</feature>
<dbReference type="InterPro" id="IPR029063">
    <property type="entry name" value="SAM-dependent_MTases_sf"/>
</dbReference>
<dbReference type="InterPro" id="IPR050082">
    <property type="entry name" value="RNA_methyltr_RlmE"/>
</dbReference>
<evidence type="ECO:0000313" key="9">
    <source>
        <dbReference type="EMBL" id="OLL22233.1"/>
    </source>
</evidence>
<evidence type="ECO:0000256" key="4">
    <source>
        <dbReference type="ARBA" id="ARBA00022679"/>
    </source>
</evidence>
<comment type="caution">
    <text evidence="9">The sequence shown here is derived from an EMBL/GenBank/DDBJ whole genome shotgun (WGS) entry which is preliminary data.</text>
</comment>
<dbReference type="GO" id="GO:0005739">
    <property type="term" value="C:mitochondrion"/>
    <property type="evidence" value="ECO:0007669"/>
    <property type="project" value="TreeGrafter"/>
</dbReference>
<feature type="active site" description="Proton acceptor" evidence="7">
    <location>
        <position position="195"/>
    </location>
</feature>
<dbReference type="HAMAP" id="MF_01547">
    <property type="entry name" value="RNA_methyltr_E"/>
    <property type="match status" value="1"/>
</dbReference>
<dbReference type="PANTHER" id="PTHR10920">
    <property type="entry name" value="RIBOSOMAL RNA METHYLTRANSFERASE"/>
    <property type="match status" value="1"/>
</dbReference>
<dbReference type="Pfam" id="PF01728">
    <property type="entry name" value="FtsJ"/>
    <property type="match status" value="1"/>
</dbReference>
<evidence type="ECO:0000256" key="7">
    <source>
        <dbReference type="PIRSR" id="PIRSR005461-1"/>
    </source>
</evidence>
<dbReference type="PIRSF" id="PIRSF005461">
    <property type="entry name" value="23S_rRNA_mtase"/>
    <property type="match status" value="1"/>
</dbReference>
<dbReference type="Proteomes" id="UP000186594">
    <property type="component" value="Unassembled WGS sequence"/>
</dbReference>
<accession>A0A1U7LI10</accession>
<name>A0A1U7LI10_NEOID</name>
<gene>
    <name evidence="9" type="ORF">NEOLI_003171</name>
</gene>
<dbReference type="InterPro" id="IPR002877">
    <property type="entry name" value="RNA_MeTrfase_FtsJ_dom"/>
</dbReference>
<dbReference type="OMA" id="HRQTDHL"/>
<dbReference type="OrthoDB" id="20105at2759"/>
<evidence type="ECO:0000313" key="10">
    <source>
        <dbReference type="Proteomes" id="UP000186594"/>
    </source>
</evidence>
<dbReference type="GO" id="GO:0008650">
    <property type="term" value="F:rRNA (uridine-2'-O-)-methyltransferase activity"/>
    <property type="evidence" value="ECO:0007669"/>
    <property type="project" value="TreeGrafter"/>
</dbReference>
<keyword evidence="4 9" id="KW-0808">Transferase</keyword>
<keyword evidence="3 9" id="KW-0489">Methyltransferase</keyword>
<proteinExistence type="inferred from homology"/>
<dbReference type="SUPFAM" id="SSF53335">
    <property type="entry name" value="S-adenosyl-L-methionine-dependent methyltransferases"/>
    <property type="match status" value="1"/>
</dbReference>
<comment type="similarity">
    <text evidence="1">Belongs to the class I-like SAM-binding methyltransferase superfamily. RNA methyltransferase RlmE family.</text>
</comment>
<evidence type="ECO:0000256" key="1">
    <source>
        <dbReference type="ARBA" id="ARBA00009258"/>
    </source>
</evidence>
<keyword evidence="5 7" id="KW-0949">S-adenosyl-L-methionine</keyword>